<dbReference type="AlphaFoldDB" id="A0A6C0K5T4"/>
<evidence type="ECO:0000256" key="1">
    <source>
        <dbReference type="SAM" id="MobiDB-lite"/>
    </source>
</evidence>
<feature type="region of interest" description="Disordered" evidence="1">
    <location>
        <begin position="228"/>
        <end position="259"/>
    </location>
</feature>
<name>A0A6C0K5T4_9ZZZZ</name>
<feature type="transmembrane region" description="Helical" evidence="2">
    <location>
        <begin position="125"/>
        <end position="144"/>
    </location>
</feature>
<keyword evidence="2" id="KW-1133">Transmembrane helix</keyword>
<feature type="region of interest" description="Disordered" evidence="1">
    <location>
        <begin position="1"/>
        <end position="29"/>
    </location>
</feature>
<reference evidence="3" key="1">
    <citation type="journal article" date="2020" name="Nature">
        <title>Giant virus diversity and host interactions through global metagenomics.</title>
        <authorList>
            <person name="Schulz F."/>
            <person name="Roux S."/>
            <person name="Paez-Espino D."/>
            <person name="Jungbluth S."/>
            <person name="Walsh D.A."/>
            <person name="Denef V.J."/>
            <person name="McMahon K.D."/>
            <person name="Konstantinidis K.T."/>
            <person name="Eloe-Fadrosh E.A."/>
            <person name="Kyrpides N.C."/>
            <person name="Woyke T."/>
        </authorList>
    </citation>
    <scope>NUCLEOTIDE SEQUENCE</scope>
    <source>
        <strain evidence="3">GVMAG-S-1101169-75</strain>
    </source>
</reference>
<feature type="transmembrane region" description="Helical" evidence="2">
    <location>
        <begin position="185"/>
        <end position="205"/>
    </location>
</feature>
<dbReference type="InterPro" id="IPR043910">
    <property type="entry name" value="DUF5767"/>
</dbReference>
<feature type="compositionally biased region" description="Basic and acidic residues" evidence="1">
    <location>
        <begin position="20"/>
        <end position="29"/>
    </location>
</feature>
<keyword evidence="2" id="KW-0472">Membrane</keyword>
<dbReference type="EMBL" id="MN740785">
    <property type="protein sequence ID" value="QHU11444.1"/>
    <property type="molecule type" value="Genomic_DNA"/>
</dbReference>
<evidence type="ECO:0000313" key="3">
    <source>
        <dbReference type="EMBL" id="QHU11444.1"/>
    </source>
</evidence>
<accession>A0A6C0K5T4</accession>
<evidence type="ECO:0000256" key="2">
    <source>
        <dbReference type="SAM" id="Phobius"/>
    </source>
</evidence>
<feature type="compositionally biased region" description="Polar residues" evidence="1">
    <location>
        <begin position="250"/>
        <end position="259"/>
    </location>
</feature>
<dbReference type="Pfam" id="PF19071">
    <property type="entry name" value="DUF5767"/>
    <property type="match status" value="1"/>
</dbReference>
<keyword evidence="2" id="KW-0812">Transmembrane</keyword>
<proteinExistence type="predicted"/>
<protein>
    <submittedName>
        <fullName evidence="3">Uncharacterized protein</fullName>
    </submittedName>
</protein>
<sequence>MEDDRASMSSSTRKSAPPLTREENLKKNRVREKLKEILHDPPKLSDLERRGEVRTKKVIPILPRQTMEEEDELKRELLYKFDLLKRGYKNVDIPEFNMHSDYKNMNKTYENTLRRVSLDSSVENYRNYLIAGFMVMEYVLGYWLRFDMAGFTQQQILNMNQYERMLIELGEKSYVPDDKKWPVELRLLGMIVLNAVIFIIAKMIISKTGTNLFGLMNAQQSEYQKNTHKAKRKMRGPNIDFSNIPDLDDVSTTSGPTAM</sequence>
<organism evidence="3">
    <name type="scientific">viral metagenome</name>
    <dbReference type="NCBI Taxonomy" id="1070528"/>
    <lineage>
        <taxon>unclassified sequences</taxon>
        <taxon>metagenomes</taxon>
        <taxon>organismal metagenomes</taxon>
    </lineage>
</organism>